<accession>A0A9P5SJ18</accession>
<comment type="caution">
    <text evidence="2">The sequence shown here is derived from an EMBL/GenBank/DDBJ whole genome shotgun (WGS) entry which is preliminary data.</text>
</comment>
<dbReference type="AlphaFoldDB" id="A0A9P5SJ18"/>
<evidence type="ECO:0000313" key="2">
    <source>
        <dbReference type="EMBL" id="KAF9331040.1"/>
    </source>
</evidence>
<proteinExistence type="predicted"/>
<gene>
    <name evidence="2" type="ORF">BG006_006072</name>
</gene>
<dbReference type="SUPFAM" id="SSF52047">
    <property type="entry name" value="RNI-like"/>
    <property type="match status" value="1"/>
</dbReference>
<dbReference type="InterPro" id="IPR032675">
    <property type="entry name" value="LRR_dom_sf"/>
</dbReference>
<sequence length="452" mass="53443">MSLEIDLNLHNYRSKRLTPSLLLAIAKHPSLVKLEWSVPDQIRCHYFGRALLYVCHHRSMQELYLKRKHSPSDYEYEDWDGWLFSLDRYKCTSLDLAQDDSLEYMDLQAKLDANTPLDQLGGPFAFKKLFLEAGFDGYEWSSYTPFSDMIRMCPHLVDVCVHAYWKTHITTIDLLAERCPVLRGIDFSVSGKNPTANDLSLFSQLQRIRFMDYMPDFQFSKIFNATLSQRESLEVIAIGLQYISAPDAVQIIKTFPNLRVLDLGCLRIFVHDLSSEDSQTGCLQSRADLRSLDIVVKEWAPYSATMQYTEMDFWWSAWNEAQQFMDSFVRFYRQWSGQPPLRPVHMRFMYPLKHFMRVTEAMMYSNVVEDGPEDRRPMTIEDVQRLACCIRDWTWWHFTIDERCPGLVLGSWGWEEEEEENFDQAYELSKSRNRHHTLRNKKRSPFRRPFKK</sequence>
<name>A0A9P5SJ18_9FUNG</name>
<keyword evidence="3" id="KW-1185">Reference proteome</keyword>
<evidence type="ECO:0000256" key="1">
    <source>
        <dbReference type="SAM" id="MobiDB-lite"/>
    </source>
</evidence>
<dbReference type="Proteomes" id="UP000696485">
    <property type="component" value="Unassembled WGS sequence"/>
</dbReference>
<evidence type="ECO:0000313" key="3">
    <source>
        <dbReference type="Proteomes" id="UP000696485"/>
    </source>
</evidence>
<reference evidence="2" key="1">
    <citation type="journal article" date="2020" name="Fungal Divers.">
        <title>Resolving the Mortierellaceae phylogeny through synthesis of multi-gene phylogenetics and phylogenomics.</title>
        <authorList>
            <person name="Vandepol N."/>
            <person name="Liber J."/>
            <person name="Desiro A."/>
            <person name="Na H."/>
            <person name="Kennedy M."/>
            <person name="Barry K."/>
            <person name="Grigoriev I.V."/>
            <person name="Miller A.N."/>
            <person name="O'Donnell K."/>
            <person name="Stajich J.E."/>
            <person name="Bonito G."/>
        </authorList>
    </citation>
    <scope>NUCLEOTIDE SEQUENCE</scope>
    <source>
        <strain evidence="2">NVP1</strain>
    </source>
</reference>
<dbReference type="Gene3D" id="3.80.10.10">
    <property type="entry name" value="Ribonuclease Inhibitor"/>
    <property type="match status" value="1"/>
</dbReference>
<organism evidence="2 3">
    <name type="scientific">Podila minutissima</name>
    <dbReference type="NCBI Taxonomy" id="64525"/>
    <lineage>
        <taxon>Eukaryota</taxon>
        <taxon>Fungi</taxon>
        <taxon>Fungi incertae sedis</taxon>
        <taxon>Mucoromycota</taxon>
        <taxon>Mortierellomycotina</taxon>
        <taxon>Mortierellomycetes</taxon>
        <taxon>Mortierellales</taxon>
        <taxon>Mortierellaceae</taxon>
        <taxon>Podila</taxon>
    </lineage>
</organism>
<protein>
    <submittedName>
        <fullName evidence="2">Uncharacterized protein</fullName>
    </submittedName>
</protein>
<dbReference type="EMBL" id="JAAAUY010000353">
    <property type="protein sequence ID" value="KAF9331040.1"/>
    <property type="molecule type" value="Genomic_DNA"/>
</dbReference>
<feature type="region of interest" description="Disordered" evidence="1">
    <location>
        <begin position="433"/>
        <end position="452"/>
    </location>
</feature>